<dbReference type="Proteomes" id="UP000076420">
    <property type="component" value="Unassembled WGS sequence"/>
</dbReference>
<evidence type="ECO:0000313" key="8">
    <source>
        <dbReference type="Proteomes" id="UP000076420"/>
    </source>
</evidence>
<dbReference type="PANTHER" id="PTHR46641:SF2">
    <property type="entry name" value="FMRFAMIDE RECEPTOR"/>
    <property type="match status" value="1"/>
</dbReference>
<accession>A0A2C9LMX3</accession>
<dbReference type="InterPro" id="IPR052954">
    <property type="entry name" value="GPCR-Ligand_Int"/>
</dbReference>
<evidence type="ECO:0000256" key="1">
    <source>
        <dbReference type="ARBA" id="ARBA00004370"/>
    </source>
</evidence>
<evidence type="ECO:0000256" key="4">
    <source>
        <dbReference type="ARBA" id="ARBA00023136"/>
    </source>
</evidence>
<feature type="transmembrane region" description="Helical" evidence="5">
    <location>
        <begin position="152"/>
        <end position="171"/>
    </location>
</feature>
<feature type="transmembrane region" description="Helical" evidence="5">
    <location>
        <begin position="257"/>
        <end position="280"/>
    </location>
</feature>
<keyword evidence="4 5" id="KW-0472">Membrane</keyword>
<evidence type="ECO:0000256" key="2">
    <source>
        <dbReference type="ARBA" id="ARBA00022692"/>
    </source>
</evidence>
<dbReference type="InterPro" id="IPR017452">
    <property type="entry name" value="GPCR_Rhodpsn_7TM"/>
</dbReference>
<dbReference type="Gene3D" id="1.20.1070.10">
    <property type="entry name" value="Rhodopsin 7-helix transmembrane proteins"/>
    <property type="match status" value="1"/>
</dbReference>
<dbReference type="GO" id="GO:0004930">
    <property type="term" value="F:G protein-coupled receptor activity"/>
    <property type="evidence" value="ECO:0007669"/>
    <property type="project" value="InterPro"/>
</dbReference>
<dbReference type="VEuPathDB" id="VectorBase:BGLAX_034474"/>
<proteinExistence type="predicted"/>
<gene>
    <name evidence="7" type="primary">106054967</name>
</gene>
<dbReference type="KEGG" id="bgt:106054967"/>
<keyword evidence="3 5" id="KW-1133">Transmembrane helix</keyword>
<dbReference type="GO" id="GO:0016020">
    <property type="term" value="C:membrane"/>
    <property type="evidence" value="ECO:0007669"/>
    <property type="project" value="UniProtKB-SubCell"/>
</dbReference>
<dbReference type="EnsemblMetazoa" id="BGLB032895-RA">
    <property type="protein sequence ID" value="BGLB032895-PA"/>
    <property type="gene ID" value="BGLB032895"/>
</dbReference>
<dbReference type="InterPro" id="IPR000276">
    <property type="entry name" value="GPCR_Rhodpsn"/>
</dbReference>
<dbReference type="Pfam" id="PF00001">
    <property type="entry name" value="7tm_1"/>
    <property type="match status" value="1"/>
</dbReference>
<feature type="domain" description="G-protein coupled receptors family 1 profile" evidence="6">
    <location>
        <begin position="48"/>
        <end position="316"/>
    </location>
</feature>
<protein>
    <recommendedName>
        <fullName evidence="6">G-protein coupled receptors family 1 profile domain-containing protein</fullName>
    </recommendedName>
</protein>
<dbReference type="VEuPathDB" id="VectorBase:BGLB032895"/>
<feature type="transmembrane region" description="Helical" evidence="5">
    <location>
        <begin position="36"/>
        <end position="56"/>
    </location>
</feature>
<feature type="transmembrane region" description="Helical" evidence="5">
    <location>
        <begin position="300"/>
        <end position="318"/>
    </location>
</feature>
<evidence type="ECO:0000256" key="5">
    <source>
        <dbReference type="SAM" id="Phobius"/>
    </source>
</evidence>
<dbReference type="STRING" id="6526.A0A2C9LMX3"/>
<reference evidence="7" key="1">
    <citation type="submission" date="2020-05" db="UniProtKB">
        <authorList>
            <consortium name="EnsemblMetazoa"/>
        </authorList>
    </citation>
    <scope>IDENTIFICATION</scope>
    <source>
        <strain evidence="7">BB02</strain>
    </source>
</reference>
<dbReference type="PRINTS" id="PR00237">
    <property type="entry name" value="GPCRRHODOPSN"/>
</dbReference>
<dbReference type="PANTHER" id="PTHR46641">
    <property type="entry name" value="FMRFAMIDE RECEPTOR-RELATED"/>
    <property type="match status" value="1"/>
</dbReference>
<dbReference type="CDD" id="cd14978">
    <property type="entry name" value="7tmA_FMRFamide_R-like"/>
    <property type="match status" value="1"/>
</dbReference>
<keyword evidence="2 5" id="KW-0812">Transmembrane</keyword>
<organism evidence="7 8">
    <name type="scientific">Biomphalaria glabrata</name>
    <name type="common">Bloodfluke planorb</name>
    <name type="synonym">Freshwater snail</name>
    <dbReference type="NCBI Taxonomy" id="6526"/>
    <lineage>
        <taxon>Eukaryota</taxon>
        <taxon>Metazoa</taxon>
        <taxon>Spiralia</taxon>
        <taxon>Lophotrochozoa</taxon>
        <taxon>Mollusca</taxon>
        <taxon>Gastropoda</taxon>
        <taxon>Heterobranchia</taxon>
        <taxon>Euthyneura</taxon>
        <taxon>Panpulmonata</taxon>
        <taxon>Hygrophila</taxon>
        <taxon>Lymnaeoidea</taxon>
        <taxon>Planorbidae</taxon>
        <taxon>Biomphalaria</taxon>
    </lineage>
</organism>
<dbReference type="AlphaFoldDB" id="A0A2C9LMX3"/>
<dbReference type="PROSITE" id="PS50262">
    <property type="entry name" value="G_PROTEIN_RECEP_F1_2"/>
    <property type="match status" value="1"/>
</dbReference>
<evidence type="ECO:0000256" key="3">
    <source>
        <dbReference type="ARBA" id="ARBA00022989"/>
    </source>
</evidence>
<name>A0A2C9LMX3_BIOGL</name>
<sequence>MNATNDSKFKETYPEGSFFDVSEEALKTVDICINCILVHLLGMFGFTGNGLNIVVLTHHGMRTTTNLILFYLAVCDLCFSCMTLIYYSQKIVFYMNQYWSTTWSSYVYVTLNPVQTWLFFTSTYLVLILSAERMVAVCFPFHVAILISRSRIKLVVGVFVFILAGLLSPYYGATYLDNAIMNNITVVLRYKTDFSLNSYFYYCSFVSSIYVTAIITFLVLLFTLMTLIALTKSSKNLRHLSSAAMLRRAREMRSAKTSLFLSTSLICLVLVPSGLMDALLSTKSYMLYFTHNALMLLNTFKQVLYVLNSSFNFVFYVITSPKFAQTFRNIFRNKKYLKYSKIA</sequence>
<feature type="transmembrane region" description="Helical" evidence="5">
    <location>
        <begin position="107"/>
        <end position="131"/>
    </location>
</feature>
<evidence type="ECO:0000259" key="6">
    <source>
        <dbReference type="PROSITE" id="PS50262"/>
    </source>
</evidence>
<evidence type="ECO:0000313" key="7">
    <source>
        <dbReference type="EnsemblMetazoa" id="BGLB032895-PA"/>
    </source>
</evidence>
<dbReference type="SUPFAM" id="SSF81321">
    <property type="entry name" value="Family A G protein-coupled receptor-like"/>
    <property type="match status" value="1"/>
</dbReference>
<comment type="subcellular location">
    <subcellularLocation>
        <location evidence="1">Membrane</location>
    </subcellularLocation>
</comment>
<feature type="transmembrane region" description="Helical" evidence="5">
    <location>
        <begin position="199"/>
        <end position="230"/>
    </location>
</feature>
<feature type="transmembrane region" description="Helical" evidence="5">
    <location>
        <begin position="68"/>
        <end position="87"/>
    </location>
</feature>